<dbReference type="InterPro" id="IPR047053">
    <property type="entry name" value="Kalirin_TRIO_SH3_2"/>
</dbReference>
<accession>A0A814ARY4</accession>
<dbReference type="InterPro" id="IPR035899">
    <property type="entry name" value="DBL_dom_sf"/>
</dbReference>
<dbReference type="Pfam" id="PF23587">
    <property type="entry name" value="SH3_KALRN"/>
    <property type="match status" value="1"/>
</dbReference>
<dbReference type="Gene3D" id="2.30.30.40">
    <property type="entry name" value="SH3 Domains"/>
    <property type="match status" value="2"/>
</dbReference>
<feature type="region of interest" description="Disordered" evidence="4">
    <location>
        <begin position="59"/>
        <end position="86"/>
    </location>
</feature>
<dbReference type="InterPro" id="IPR055251">
    <property type="entry name" value="SOS1_NGEF_PH"/>
</dbReference>
<dbReference type="PROSITE" id="PS50010">
    <property type="entry name" value="DH_2"/>
    <property type="match status" value="1"/>
</dbReference>
<feature type="domain" description="PH" evidence="6">
    <location>
        <begin position="606"/>
        <end position="722"/>
    </location>
</feature>
<dbReference type="SMART" id="SM00233">
    <property type="entry name" value="PH"/>
    <property type="match status" value="1"/>
</dbReference>
<dbReference type="AlphaFoldDB" id="A0A814ARY4"/>
<dbReference type="SUPFAM" id="SSF50044">
    <property type="entry name" value="SH3-domain"/>
    <property type="match status" value="2"/>
</dbReference>
<feature type="domain" description="SH3" evidence="5">
    <location>
        <begin position="1009"/>
        <end position="1074"/>
    </location>
</feature>
<gene>
    <name evidence="8" type="ORF">GPM918_LOCUS9434</name>
    <name evidence="9" type="ORF">SRO942_LOCUS9431</name>
</gene>
<dbReference type="OrthoDB" id="10256089at2759"/>
<dbReference type="InterPro" id="IPR036028">
    <property type="entry name" value="SH3-like_dom_sf"/>
</dbReference>
<feature type="region of interest" description="Disordered" evidence="4">
    <location>
        <begin position="317"/>
        <end position="402"/>
    </location>
</feature>
<feature type="non-terminal residue" evidence="8">
    <location>
        <position position="1"/>
    </location>
</feature>
<feature type="compositionally biased region" description="Low complexity" evidence="4">
    <location>
        <begin position="317"/>
        <end position="339"/>
    </location>
</feature>
<dbReference type="InterPro" id="IPR001849">
    <property type="entry name" value="PH_domain"/>
</dbReference>
<evidence type="ECO:0000256" key="3">
    <source>
        <dbReference type="PROSITE-ProRule" id="PRU00192"/>
    </source>
</evidence>
<dbReference type="SUPFAM" id="SSF48065">
    <property type="entry name" value="DBL homology domain (DH-domain)"/>
    <property type="match status" value="1"/>
</dbReference>
<feature type="compositionally biased region" description="Polar residues" evidence="4">
    <location>
        <begin position="1104"/>
        <end position="1126"/>
    </location>
</feature>
<dbReference type="Gene3D" id="1.20.900.10">
    <property type="entry name" value="Dbl homology (DH) domain"/>
    <property type="match status" value="1"/>
</dbReference>
<dbReference type="CDD" id="cd00160">
    <property type="entry name" value="RhoGEF"/>
    <property type="match status" value="1"/>
</dbReference>
<feature type="region of interest" description="Disordered" evidence="4">
    <location>
        <begin position="808"/>
        <end position="836"/>
    </location>
</feature>
<evidence type="ECO:0000256" key="4">
    <source>
        <dbReference type="SAM" id="MobiDB-lite"/>
    </source>
</evidence>
<dbReference type="SMART" id="SM00325">
    <property type="entry name" value="RhoGEF"/>
    <property type="match status" value="1"/>
</dbReference>
<dbReference type="EMBL" id="CAJNOQ010001755">
    <property type="protein sequence ID" value="CAF0916728.1"/>
    <property type="molecule type" value="Genomic_DNA"/>
</dbReference>
<dbReference type="InterPro" id="IPR000219">
    <property type="entry name" value="DH_dom"/>
</dbReference>
<dbReference type="PROSITE" id="PS50003">
    <property type="entry name" value="PH_DOMAIN"/>
    <property type="match status" value="1"/>
</dbReference>
<dbReference type="Proteomes" id="UP000681722">
    <property type="component" value="Unassembled WGS sequence"/>
</dbReference>
<reference evidence="8" key="1">
    <citation type="submission" date="2021-02" db="EMBL/GenBank/DDBJ databases">
        <authorList>
            <person name="Nowell W R."/>
        </authorList>
    </citation>
    <scope>NUCLEOTIDE SEQUENCE</scope>
</reference>
<evidence type="ECO:0000256" key="1">
    <source>
        <dbReference type="ARBA" id="ARBA00022443"/>
    </source>
</evidence>
<dbReference type="GO" id="GO:0019898">
    <property type="term" value="C:extrinsic component of membrane"/>
    <property type="evidence" value="ECO:0007669"/>
    <property type="project" value="TreeGrafter"/>
</dbReference>
<dbReference type="PANTHER" id="PTHR22826">
    <property type="entry name" value="RHO GUANINE EXCHANGE FACTOR-RELATED"/>
    <property type="match status" value="1"/>
</dbReference>
<evidence type="ECO:0000313" key="8">
    <source>
        <dbReference type="EMBL" id="CAF0916728.1"/>
    </source>
</evidence>
<feature type="compositionally biased region" description="Polar residues" evidence="4">
    <location>
        <begin position="66"/>
        <end position="86"/>
    </location>
</feature>
<dbReference type="InterPro" id="IPR011993">
    <property type="entry name" value="PH-like_dom_sf"/>
</dbReference>
<organism evidence="8 10">
    <name type="scientific">Didymodactylos carnosus</name>
    <dbReference type="NCBI Taxonomy" id="1234261"/>
    <lineage>
        <taxon>Eukaryota</taxon>
        <taxon>Metazoa</taxon>
        <taxon>Spiralia</taxon>
        <taxon>Gnathifera</taxon>
        <taxon>Rotifera</taxon>
        <taxon>Eurotatoria</taxon>
        <taxon>Bdelloidea</taxon>
        <taxon>Philodinida</taxon>
        <taxon>Philodinidae</taxon>
        <taxon>Didymodactylos</taxon>
    </lineage>
</organism>
<feature type="compositionally biased region" description="Low complexity" evidence="4">
    <location>
        <begin position="368"/>
        <end position="380"/>
    </location>
</feature>
<dbReference type="PANTHER" id="PTHR22826:SF106">
    <property type="entry name" value="TRIO, ISOFORM A"/>
    <property type="match status" value="1"/>
</dbReference>
<dbReference type="GO" id="GO:0007411">
    <property type="term" value="P:axon guidance"/>
    <property type="evidence" value="ECO:0007669"/>
    <property type="project" value="TreeGrafter"/>
</dbReference>
<feature type="domain" description="DH" evidence="7">
    <location>
        <begin position="412"/>
        <end position="588"/>
    </location>
</feature>
<dbReference type="GO" id="GO:0005737">
    <property type="term" value="C:cytoplasm"/>
    <property type="evidence" value="ECO:0007669"/>
    <property type="project" value="TreeGrafter"/>
</dbReference>
<evidence type="ECO:0000313" key="9">
    <source>
        <dbReference type="EMBL" id="CAF3696730.1"/>
    </source>
</evidence>
<dbReference type="Pfam" id="PF22697">
    <property type="entry name" value="SOS1_NGEF_PH"/>
    <property type="match status" value="1"/>
</dbReference>
<dbReference type="SMART" id="SM00326">
    <property type="entry name" value="SH3"/>
    <property type="match status" value="2"/>
</dbReference>
<keyword evidence="1 3" id="KW-0728">SH3 domain</keyword>
<evidence type="ECO:0000256" key="2">
    <source>
        <dbReference type="ARBA" id="ARBA00022658"/>
    </source>
</evidence>
<dbReference type="Proteomes" id="UP000663829">
    <property type="component" value="Unassembled WGS sequence"/>
</dbReference>
<sequence length="1126" mass="125319">MAASCDVTVVCDDYTARSQNELSVTKGQHVRILQRTAGNSPEWCLIRLLNDHSQQIQQSISGPSSLASSTTISGTEQSSLPSVHSTPTKYVEGLVPSSILKATKSNLSVIIPKTEQDASETNNDDSHQQQSPALFTKRKTSIRRILKNPVRRLSLKDGKDAKNRDIKKVSTTVNLTPIANSTSKIKAFTFTNSEDLQSASITLSNTTDISTEIIPPMTDENNSTEKTLNGMNGSYKISDITQDDDDVLPEVEVPPPMEIQQQPIKFVDNEVNTGLGAPISIVAGLPVNDFQIPAALNITNPVSITTTTAATITTTVPASNTNVPSTPSSSSLSSSPSNTAIPNSVISNDEERTPPSSASAGAQALPFSSSLSTTVDLSSDNPSLPDIDAPNESSSNPILDEAVDDKTKYGEKRRHNIIELIDTEKEYVKDLALIVEGYMNAVESDKDIKKPTGVQGLERYVFGNVQKIYEFHRDTFLPQLEQCIENPDILGRLFTTNRFHPYVKYCENKPRSEYVVSEFHDYFEEIRKKLGQKLLVSDLLIKPVQRIMRYQLLLKEILKSTERMNEEPRAIRSALQVMITVPTQANDMMNVGRVKDLPCNVHALGELKLQDMLLVSEPVTKDTKDPKEAEKKLKERRVFLFQQAMVFCEEIPAKDKYSSPNYIYKYDLKINKLQHKDFKRIKDAYQFILVEVDAGHTRRVLCQCNSEEQYETWVTNLHKVLQRQIDLIAALINPTEALKKELLTWEKADDNYKEYVSQQSTPMFSSTVKHSNTFQRTTRSLRRRMFTQDSSLLSSPFHTLTTSISSNNRGQIKKSMSDRTGKLPNEITTGNTNNSSVILPLSPLPLSPKNSHYHPRTLSHSDTNKVHTLELPQTSSLNTNDSNITPVRKSFNLFDTILQRSSSTSTSGTSSTRPLNIVTTTSSNSLSISSSVTANASLPSSLIPVVPSAVTYSPSINDNHNILSSQQQQQQSLSNDYLSSSTYDNRSLKKTIDNTFERRQPQTNNGSHVLPETAKCLFNYNAIKEDEICVQKGEYVQIVAANQDNRYFVHREQNTSSPAAEGWIPGHIIGLRSPINLTQPLTSPSNTFIRSHHYQEHSHPVIPYQSTIPPQPHTNSSNSTSADGQK</sequence>
<evidence type="ECO:0000259" key="7">
    <source>
        <dbReference type="PROSITE" id="PS50010"/>
    </source>
</evidence>
<evidence type="ECO:0000259" key="6">
    <source>
        <dbReference type="PROSITE" id="PS50003"/>
    </source>
</evidence>
<dbReference type="SUPFAM" id="SSF50729">
    <property type="entry name" value="PH domain-like"/>
    <property type="match status" value="1"/>
</dbReference>
<dbReference type="EMBL" id="CAJOBC010001754">
    <property type="protein sequence ID" value="CAF3696730.1"/>
    <property type="molecule type" value="Genomic_DNA"/>
</dbReference>
<evidence type="ECO:0000259" key="5">
    <source>
        <dbReference type="PROSITE" id="PS50002"/>
    </source>
</evidence>
<name>A0A814ARY4_9BILA</name>
<comment type="caution">
    <text evidence="8">The sequence shown here is derived from an EMBL/GenBank/DDBJ whole genome shotgun (WGS) entry which is preliminary data.</text>
</comment>
<dbReference type="Pfam" id="PF00621">
    <property type="entry name" value="RhoGEF"/>
    <property type="match status" value="1"/>
</dbReference>
<keyword evidence="2" id="KW-0344">Guanine-nucleotide releasing factor</keyword>
<feature type="region of interest" description="Disordered" evidence="4">
    <location>
        <begin position="1102"/>
        <end position="1126"/>
    </location>
</feature>
<dbReference type="GO" id="GO:0005085">
    <property type="term" value="F:guanyl-nucleotide exchange factor activity"/>
    <property type="evidence" value="ECO:0007669"/>
    <property type="project" value="UniProtKB-KW"/>
</dbReference>
<keyword evidence="10" id="KW-1185">Reference proteome</keyword>
<dbReference type="PROSITE" id="PS50002">
    <property type="entry name" value="SH3"/>
    <property type="match status" value="1"/>
</dbReference>
<dbReference type="InterPro" id="IPR051336">
    <property type="entry name" value="RhoGEF_Guanine_NuclExch_SF"/>
</dbReference>
<protein>
    <submittedName>
        <fullName evidence="8">Uncharacterized protein</fullName>
    </submittedName>
</protein>
<dbReference type="Gene3D" id="2.30.29.30">
    <property type="entry name" value="Pleckstrin-homology domain (PH domain)/Phosphotyrosine-binding domain (PTB)"/>
    <property type="match status" value="1"/>
</dbReference>
<evidence type="ECO:0000313" key="10">
    <source>
        <dbReference type="Proteomes" id="UP000663829"/>
    </source>
</evidence>
<proteinExistence type="predicted"/>
<dbReference type="InterPro" id="IPR001452">
    <property type="entry name" value="SH3_domain"/>
</dbReference>